<sequence length="205" mass="24197">MASYLASGTPVEKRIKKKRIAILEPHEELAMDKTREKSIRESVIYASNSGPRRHSTRSDNVFGSLLGSGFPSRHWTTQQRRTTMYMSPRFQNTYRLESCYPFDRDRVQLMVDRYLGGFLQEHRYNPRRAKRLAENLSVELRNMVQRCGYERYRVVALVTVGDRQSQDFRSVLRFVWDAEKDGYVNFVYEAPTYFLTATVFAVYYE</sequence>
<evidence type="ECO:0000256" key="1">
    <source>
        <dbReference type="ARBA" id="ARBA00005361"/>
    </source>
</evidence>
<dbReference type="Pfam" id="PF03645">
    <property type="entry name" value="Tctex-1"/>
    <property type="match status" value="1"/>
</dbReference>
<dbReference type="CDD" id="cd21451">
    <property type="entry name" value="DLC-like_TCTEX1D"/>
    <property type="match status" value="1"/>
</dbReference>
<evidence type="ECO:0000313" key="2">
    <source>
        <dbReference type="EnsemblMetazoa" id="AALFPA23_005492.P7016"/>
    </source>
</evidence>
<proteinExistence type="inferred from homology"/>
<accession>A0ABM1Y401</accession>
<dbReference type="Gene3D" id="3.30.1140.40">
    <property type="entry name" value="Tctex-1"/>
    <property type="match status" value="1"/>
</dbReference>
<dbReference type="Proteomes" id="UP000069940">
    <property type="component" value="Unassembled WGS sequence"/>
</dbReference>
<organism evidence="2 3">
    <name type="scientific">Aedes albopictus</name>
    <name type="common">Asian tiger mosquito</name>
    <name type="synonym">Stegomyia albopicta</name>
    <dbReference type="NCBI Taxonomy" id="7160"/>
    <lineage>
        <taxon>Eukaryota</taxon>
        <taxon>Metazoa</taxon>
        <taxon>Ecdysozoa</taxon>
        <taxon>Arthropoda</taxon>
        <taxon>Hexapoda</taxon>
        <taxon>Insecta</taxon>
        <taxon>Pterygota</taxon>
        <taxon>Neoptera</taxon>
        <taxon>Endopterygota</taxon>
        <taxon>Diptera</taxon>
        <taxon>Nematocera</taxon>
        <taxon>Culicoidea</taxon>
        <taxon>Culicidae</taxon>
        <taxon>Culicinae</taxon>
        <taxon>Aedini</taxon>
        <taxon>Aedes</taxon>
        <taxon>Stegomyia</taxon>
    </lineage>
</organism>
<dbReference type="PANTHER" id="PTHR21255">
    <property type="entry name" value="T-COMPLEX-ASSOCIATED-TESTIS-EXPRESSED 1/ DYNEIN LIGHT CHAIN"/>
    <property type="match status" value="1"/>
</dbReference>
<keyword evidence="3" id="KW-1185">Reference proteome</keyword>
<dbReference type="RefSeq" id="XP_019558569.3">
    <property type="nucleotide sequence ID" value="XM_019703024.3"/>
</dbReference>
<dbReference type="PANTHER" id="PTHR21255:SF7">
    <property type="entry name" value="DYNEIN LIGHT CHAIN TCTEX-TYPE PROTEIN 2B"/>
    <property type="match status" value="1"/>
</dbReference>
<dbReference type="GeneID" id="109427470"/>
<dbReference type="InterPro" id="IPR038586">
    <property type="entry name" value="Tctex-1-like_sf"/>
</dbReference>
<dbReference type="InterPro" id="IPR005334">
    <property type="entry name" value="Tctex-1-like"/>
</dbReference>
<dbReference type="EnsemblMetazoa" id="AALFPA23_005492.R7016">
    <property type="protein sequence ID" value="AALFPA23_005492.P7016"/>
    <property type="gene ID" value="AALFPA23_005492"/>
</dbReference>
<protein>
    <submittedName>
        <fullName evidence="2">Uncharacterized protein</fullName>
    </submittedName>
</protein>
<name>A0ABM1Y401_AEDAL</name>
<reference evidence="3" key="1">
    <citation type="journal article" date="2015" name="Proc. Natl. Acad. Sci. U.S.A.">
        <title>Genome sequence of the Asian Tiger mosquito, Aedes albopictus, reveals insights into its biology, genetics, and evolution.</title>
        <authorList>
            <person name="Chen X.G."/>
            <person name="Jiang X."/>
            <person name="Gu J."/>
            <person name="Xu M."/>
            <person name="Wu Y."/>
            <person name="Deng Y."/>
            <person name="Zhang C."/>
            <person name="Bonizzoni M."/>
            <person name="Dermauw W."/>
            <person name="Vontas J."/>
            <person name="Armbruster P."/>
            <person name="Huang X."/>
            <person name="Yang Y."/>
            <person name="Zhang H."/>
            <person name="He W."/>
            <person name="Peng H."/>
            <person name="Liu Y."/>
            <person name="Wu K."/>
            <person name="Chen J."/>
            <person name="Lirakis M."/>
            <person name="Topalis P."/>
            <person name="Van Leeuwen T."/>
            <person name="Hall A.B."/>
            <person name="Jiang X."/>
            <person name="Thorpe C."/>
            <person name="Mueller R.L."/>
            <person name="Sun C."/>
            <person name="Waterhouse R.M."/>
            <person name="Yan G."/>
            <person name="Tu Z.J."/>
            <person name="Fang X."/>
            <person name="James A.A."/>
        </authorList>
    </citation>
    <scope>NUCLEOTIDE SEQUENCE [LARGE SCALE GENOMIC DNA]</scope>
    <source>
        <strain evidence="3">Foshan</strain>
    </source>
</reference>
<comment type="similarity">
    <text evidence="1">Belongs to the dynein light chain Tctex-type family.</text>
</comment>
<evidence type="ECO:0000313" key="3">
    <source>
        <dbReference type="Proteomes" id="UP000069940"/>
    </source>
</evidence>
<reference evidence="2" key="2">
    <citation type="submission" date="2025-05" db="UniProtKB">
        <authorList>
            <consortium name="EnsemblMetazoa"/>
        </authorList>
    </citation>
    <scope>IDENTIFICATION</scope>
    <source>
        <strain evidence="2">Foshan</strain>
    </source>
</reference>